<dbReference type="PROSITE" id="PS00012">
    <property type="entry name" value="PHOSPHOPANTETHEINE"/>
    <property type="match status" value="1"/>
</dbReference>
<dbReference type="RefSeq" id="WP_015103056.1">
    <property type="nucleotide sequence ID" value="NC_019673.1"/>
</dbReference>
<evidence type="ECO:0000259" key="6">
    <source>
        <dbReference type="PROSITE" id="PS50075"/>
    </source>
</evidence>
<dbReference type="InterPro" id="IPR006162">
    <property type="entry name" value="Ppantetheine_attach_site"/>
</dbReference>
<dbReference type="PROSITE" id="PS50075">
    <property type="entry name" value="CARRIER"/>
    <property type="match status" value="1"/>
</dbReference>
<comment type="cofactor">
    <cofactor evidence="1">
        <name>pantetheine 4'-phosphate</name>
        <dbReference type="ChEBI" id="CHEBI:47942"/>
    </cofactor>
</comment>
<protein>
    <submittedName>
        <fullName evidence="7">Non-ribosomal peptide synthetase</fullName>
    </submittedName>
</protein>
<evidence type="ECO:0000256" key="5">
    <source>
        <dbReference type="ARBA" id="ARBA00022598"/>
    </source>
</evidence>
<dbReference type="InterPro" id="IPR010071">
    <property type="entry name" value="AA_adenyl_dom"/>
</dbReference>
<keyword evidence="5" id="KW-0436">Ligase</keyword>
<gene>
    <name evidence="7" type="primary">nrps14-5</name>
    <name evidence="7" type="ordered locus">BN6_56850</name>
</gene>
<dbReference type="PANTHER" id="PTHR45527">
    <property type="entry name" value="NONRIBOSOMAL PEPTIDE SYNTHETASE"/>
    <property type="match status" value="1"/>
</dbReference>
<name>K0K7U4_SACES</name>
<dbReference type="Proteomes" id="UP000006281">
    <property type="component" value="Chromosome"/>
</dbReference>
<dbReference type="InterPro" id="IPR023213">
    <property type="entry name" value="CAT-like_dom_sf"/>
</dbReference>
<dbReference type="Pfam" id="PF00501">
    <property type="entry name" value="AMP-binding"/>
    <property type="match status" value="1"/>
</dbReference>
<dbReference type="FunFam" id="3.40.50.980:FF:000001">
    <property type="entry name" value="Non-ribosomal peptide synthetase"/>
    <property type="match status" value="1"/>
</dbReference>
<dbReference type="InterPro" id="IPR036736">
    <property type="entry name" value="ACP-like_sf"/>
</dbReference>
<evidence type="ECO:0000256" key="2">
    <source>
        <dbReference type="ARBA" id="ARBA00004924"/>
    </source>
</evidence>
<keyword evidence="8" id="KW-1185">Reference proteome</keyword>
<dbReference type="Pfam" id="PF00550">
    <property type="entry name" value="PP-binding"/>
    <property type="match status" value="1"/>
</dbReference>
<dbReference type="GO" id="GO:0043041">
    <property type="term" value="P:amino acid activation for nonribosomal peptide biosynthetic process"/>
    <property type="evidence" value="ECO:0007669"/>
    <property type="project" value="TreeGrafter"/>
</dbReference>
<dbReference type="Gene3D" id="1.10.1200.10">
    <property type="entry name" value="ACP-like"/>
    <property type="match status" value="1"/>
</dbReference>
<evidence type="ECO:0000256" key="4">
    <source>
        <dbReference type="ARBA" id="ARBA00022553"/>
    </source>
</evidence>
<dbReference type="Gene3D" id="3.30.559.10">
    <property type="entry name" value="Chloramphenicol acetyltransferase-like domain"/>
    <property type="match status" value="1"/>
</dbReference>
<keyword evidence="4" id="KW-0597">Phosphoprotein</keyword>
<dbReference type="Pfam" id="PF13193">
    <property type="entry name" value="AMP-binding_C"/>
    <property type="match status" value="1"/>
</dbReference>
<dbReference type="eggNOG" id="COG1020">
    <property type="taxonomic scope" value="Bacteria"/>
</dbReference>
<dbReference type="SUPFAM" id="SSF56801">
    <property type="entry name" value="Acetyl-CoA synthetase-like"/>
    <property type="match status" value="1"/>
</dbReference>
<dbReference type="BioCyc" id="SESP1179773:BN6_RS27400-MONOMER"/>
<reference evidence="7 8" key="1">
    <citation type="journal article" date="2012" name="BMC Genomics">
        <title>Complete genome sequence of Saccharothrix espanaensis DSM 44229T and comparison to the other completely sequenced Pseudonocardiaceae.</title>
        <authorList>
            <person name="Strobel T."/>
            <person name="Al-Dilaimi A."/>
            <person name="Blom J."/>
            <person name="Gessner A."/>
            <person name="Kalinowski J."/>
            <person name="Luzhetska M."/>
            <person name="Puhler A."/>
            <person name="Szczepanowski R."/>
            <person name="Bechthold A."/>
            <person name="Ruckert C."/>
        </authorList>
    </citation>
    <scope>NUCLEOTIDE SEQUENCE [LARGE SCALE GENOMIC DNA]</scope>
    <source>
        <strain evidence="8">ATCC 51144 / DSM 44229 / JCM 9112 / NBRC 15066 / NRRL 15764</strain>
    </source>
</reference>
<dbReference type="NCBIfam" id="TIGR01733">
    <property type="entry name" value="AA-adenyl-dom"/>
    <property type="match status" value="1"/>
</dbReference>
<organism evidence="7 8">
    <name type="scientific">Saccharothrix espanaensis (strain ATCC 51144 / DSM 44229 / JCM 9112 / NBRC 15066 / NRRL 15764)</name>
    <dbReference type="NCBI Taxonomy" id="1179773"/>
    <lineage>
        <taxon>Bacteria</taxon>
        <taxon>Bacillati</taxon>
        <taxon>Actinomycetota</taxon>
        <taxon>Actinomycetes</taxon>
        <taxon>Pseudonocardiales</taxon>
        <taxon>Pseudonocardiaceae</taxon>
        <taxon>Saccharothrix</taxon>
    </lineage>
</organism>
<dbReference type="EMBL" id="HE804045">
    <property type="protein sequence ID" value="CCH32944.1"/>
    <property type="molecule type" value="Genomic_DNA"/>
</dbReference>
<proteinExistence type="predicted"/>
<dbReference type="GO" id="GO:0005737">
    <property type="term" value="C:cytoplasm"/>
    <property type="evidence" value="ECO:0007669"/>
    <property type="project" value="TreeGrafter"/>
</dbReference>
<sequence>MTLNDRQYALWFGRELESAPCHRYVEWALDTVDAERLRRRWAGLVRRHPALRTSVGAEGTTDVARPGPVEVPVLDLSGARPDVVGRALDRLRAELGAAGRDQPADLVVSLLPGGRGLLHLRVDLIVADEHSVYGLLGRELLGTVATGNSAPVPECADLADARAYWLARLDELPPAPDLPRLPGATGHEQARELAQLPRARWRALRERAAEHGVTPEDLLLAAVGEVLRRWSKGDRFTVVCPVPGAARAEVGNGDTAVLTALDETGGVFADRARAAHRQREQDLAHRAFDGARVLREVNRRNGTRSGFPVVVDLALGVASDVPEPALSRVYEPHVDLAFRFRERAGGLRCEVDHRERVFPPGLVADLTRALDRLLHGLAADPALWSDARPVTLPPDQLARRALVNATDAPPPESLLHQAIAAHAQVRPEAPAVLTATRRIDYRELDRRVNQVGRRLRHLGARPNRLVAVVMAKGWEQVVAAHGVLAAGAAYLPIDHAVPGERLRELLARGEVDLVLTQRRLAGALDWPEQVRVLCVDDDFDGEDGGPLDAVQQPDDLAYVIFTSGSTGRPKGVAVDHRGALNTIRDINPRFGVGPDDRCLAVSGLHFDLSVYDVFGILDAGGAVVLPDSSPNPDPGHWAELVSGHGVTFWNSVPPLLEMLLTYLEADGRTGLVDPLRLVILAGDWIPVTLPGRVWAANPAVRVIGSGGPAESCVWSVINPVDRVDPESISIPLGVPMTNQSYHVLGPGGAHRPDWVPGEIHISSAVGLAQGYWRDPERTEAAFHTDPDTGRRCYASGDLGRYLPDGRIEILGREDFQVKIQGVRIELGEVEAALTEHPSVRAAVVVATGRSRDLRVLHAFVLSSGRPVDPAALRAFLAGKLPSAMVPPFVTALAEFPLTRNGKVDRLALAARPVRASLRRAEPVPTPLQRAVSGLFGQVLAVGAVAQQDDFFLLGGDSVRAVDLVVAVKEVLGVDLPPTAVFAAPTPAALAERIAEG</sequence>
<dbReference type="KEGG" id="sesp:BN6_56850"/>
<dbReference type="GO" id="GO:0031177">
    <property type="term" value="F:phosphopantetheine binding"/>
    <property type="evidence" value="ECO:0007669"/>
    <property type="project" value="InterPro"/>
</dbReference>
<dbReference type="SUPFAM" id="SSF47336">
    <property type="entry name" value="ACP-like"/>
    <property type="match status" value="1"/>
</dbReference>
<dbReference type="AlphaFoldDB" id="K0K7U4"/>
<dbReference type="InterPro" id="IPR020845">
    <property type="entry name" value="AMP-binding_CS"/>
</dbReference>
<comment type="pathway">
    <text evidence="2">Siderophore biosynthesis.</text>
</comment>
<evidence type="ECO:0000256" key="3">
    <source>
        <dbReference type="ARBA" id="ARBA00022450"/>
    </source>
</evidence>
<accession>K0K7U4</accession>
<dbReference type="PANTHER" id="PTHR45527:SF10">
    <property type="entry name" value="PYOCHELIN SYNTHASE PCHF"/>
    <property type="match status" value="1"/>
</dbReference>
<dbReference type="STRING" id="1179773.BN6_56850"/>
<dbReference type="PROSITE" id="PS00455">
    <property type="entry name" value="AMP_BINDING"/>
    <property type="match status" value="1"/>
</dbReference>
<dbReference type="InterPro" id="IPR020806">
    <property type="entry name" value="PKS_PP-bd"/>
</dbReference>
<dbReference type="Gene3D" id="3.40.50.980">
    <property type="match status" value="2"/>
</dbReference>
<dbReference type="GO" id="GO:0000036">
    <property type="term" value="F:acyl carrier activity"/>
    <property type="evidence" value="ECO:0007669"/>
    <property type="project" value="TreeGrafter"/>
</dbReference>
<evidence type="ECO:0000313" key="8">
    <source>
        <dbReference type="Proteomes" id="UP000006281"/>
    </source>
</evidence>
<dbReference type="InterPro" id="IPR045851">
    <property type="entry name" value="AMP-bd_C_sf"/>
</dbReference>
<dbReference type="OrthoDB" id="2472181at2"/>
<evidence type="ECO:0000313" key="7">
    <source>
        <dbReference type="EMBL" id="CCH32944.1"/>
    </source>
</evidence>
<dbReference type="SMART" id="SM00823">
    <property type="entry name" value="PKS_PP"/>
    <property type="match status" value="1"/>
</dbReference>
<dbReference type="Gene3D" id="3.30.300.30">
    <property type="match status" value="1"/>
</dbReference>
<dbReference type="InterPro" id="IPR025110">
    <property type="entry name" value="AMP-bd_C"/>
</dbReference>
<dbReference type="GO" id="GO:0044550">
    <property type="term" value="P:secondary metabolite biosynthetic process"/>
    <property type="evidence" value="ECO:0007669"/>
    <property type="project" value="TreeGrafter"/>
</dbReference>
<dbReference type="InterPro" id="IPR000873">
    <property type="entry name" value="AMP-dep_synth/lig_dom"/>
</dbReference>
<dbReference type="Gene3D" id="2.30.38.10">
    <property type="entry name" value="Luciferase, Domain 3"/>
    <property type="match status" value="1"/>
</dbReference>
<feature type="domain" description="Carrier" evidence="6">
    <location>
        <begin position="922"/>
        <end position="996"/>
    </location>
</feature>
<dbReference type="GO" id="GO:0016874">
    <property type="term" value="F:ligase activity"/>
    <property type="evidence" value="ECO:0007669"/>
    <property type="project" value="UniProtKB-KW"/>
</dbReference>
<dbReference type="PATRIC" id="fig|1179773.3.peg.5725"/>
<dbReference type="HOGENOM" id="CLU_000022_2_4_11"/>
<keyword evidence="3" id="KW-0596">Phosphopantetheine</keyword>
<dbReference type="SUPFAM" id="SSF52777">
    <property type="entry name" value="CoA-dependent acyltransferases"/>
    <property type="match status" value="2"/>
</dbReference>
<evidence type="ECO:0000256" key="1">
    <source>
        <dbReference type="ARBA" id="ARBA00001957"/>
    </source>
</evidence>
<dbReference type="InterPro" id="IPR009081">
    <property type="entry name" value="PP-bd_ACP"/>
</dbReference>
<dbReference type="Gene3D" id="3.30.559.30">
    <property type="entry name" value="Nonribosomal peptide synthetase, condensation domain"/>
    <property type="match status" value="1"/>
</dbReference>